<dbReference type="EMBL" id="LAZR01000826">
    <property type="protein sequence ID" value="KKN56940.1"/>
    <property type="molecule type" value="Genomic_DNA"/>
</dbReference>
<protein>
    <submittedName>
        <fullName evidence="1">Uncharacterized protein</fullName>
    </submittedName>
</protein>
<reference evidence="1" key="1">
    <citation type="journal article" date="2015" name="Nature">
        <title>Complex archaea that bridge the gap between prokaryotes and eukaryotes.</title>
        <authorList>
            <person name="Spang A."/>
            <person name="Saw J.H."/>
            <person name="Jorgensen S.L."/>
            <person name="Zaremba-Niedzwiedzka K."/>
            <person name="Martijn J."/>
            <person name="Lind A.E."/>
            <person name="van Eijk R."/>
            <person name="Schleper C."/>
            <person name="Guy L."/>
            <person name="Ettema T.J."/>
        </authorList>
    </citation>
    <scope>NUCLEOTIDE SEQUENCE</scope>
</reference>
<name>A0A0F9RK60_9ZZZZ</name>
<accession>A0A0F9RK60</accession>
<dbReference type="AlphaFoldDB" id="A0A0F9RK60"/>
<comment type="caution">
    <text evidence="1">The sequence shown here is derived from an EMBL/GenBank/DDBJ whole genome shotgun (WGS) entry which is preliminary data.</text>
</comment>
<gene>
    <name evidence="1" type="ORF">LCGC14_0567320</name>
</gene>
<organism evidence="1">
    <name type="scientific">marine sediment metagenome</name>
    <dbReference type="NCBI Taxonomy" id="412755"/>
    <lineage>
        <taxon>unclassified sequences</taxon>
        <taxon>metagenomes</taxon>
        <taxon>ecological metagenomes</taxon>
    </lineage>
</organism>
<sequence length="69" mass="7654">MKTISESKTLYFMTDESGNLTFACRYNTMDGGIQGDGKVELVLPPGILTAVKQFLNLEVIPEINNKEKT</sequence>
<proteinExistence type="predicted"/>
<evidence type="ECO:0000313" key="1">
    <source>
        <dbReference type="EMBL" id="KKN56940.1"/>
    </source>
</evidence>